<dbReference type="Pfam" id="PF12760">
    <property type="entry name" value="Zn_ribbon_IS1595"/>
    <property type="match status" value="1"/>
</dbReference>
<dbReference type="Proteomes" id="UP001317629">
    <property type="component" value="Chromosome"/>
</dbReference>
<gene>
    <name evidence="2" type="ORF">SS37A_32120</name>
</gene>
<dbReference type="Pfam" id="PF12762">
    <property type="entry name" value="DDE_Tnp_IS1595"/>
    <property type="match status" value="1"/>
</dbReference>
<dbReference type="EMBL" id="AP027142">
    <property type="protein sequence ID" value="BDV35683.1"/>
    <property type="molecule type" value="Genomic_DNA"/>
</dbReference>
<name>A0ABN6VJ30_9HYPH</name>
<organism evidence="2 3">
    <name type="scientific">Methylocystis iwaonis</name>
    <dbReference type="NCBI Taxonomy" id="2885079"/>
    <lineage>
        <taxon>Bacteria</taxon>
        <taxon>Pseudomonadati</taxon>
        <taxon>Pseudomonadota</taxon>
        <taxon>Alphaproteobacteria</taxon>
        <taxon>Hyphomicrobiales</taxon>
        <taxon>Methylocystaceae</taxon>
        <taxon>Methylocystis</taxon>
    </lineage>
</organism>
<proteinExistence type="predicted"/>
<accession>A0ABN6VJ30</accession>
<dbReference type="InterPro" id="IPR024445">
    <property type="entry name" value="Tnp_ISXO2-like"/>
</dbReference>
<feature type="domain" description="ISXO2-like transposase" evidence="1">
    <location>
        <begin position="128"/>
        <end position="274"/>
    </location>
</feature>
<reference evidence="2 3" key="1">
    <citation type="journal article" date="2023" name="Int. J. Syst. Evol. Microbiol.">
        <title>Methylocystis iwaonis sp. nov., a type II methane-oxidizing bacterium from surface soil of a rice paddy field in Japan, and emended description of the genus Methylocystis (ex Whittenbury et al. 1970) Bowman et al. 1993.</title>
        <authorList>
            <person name="Kaise H."/>
            <person name="Sawadogo J.B."/>
            <person name="Alam M.S."/>
            <person name="Ueno C."/>
            <person name="Dianou D."/>
            <person name="Shinjo R."/>
            <person name="Asakawa S."/>
        </authorList>
    </citation>
    <scope>NUCLEOTIDE SEQUENCE [LARGE SCALE GENOMIC DNA]</scope>
    <source>
        <strain evidence="2 3">SS37A-Re</strain>
    </source>
</reference>
<dbReference type="PANTHER" id="PTHR47163">
    <property type="entry name" value="DDE_TNP_IS1595 DOMAIN-CONTAINING PROTEIN"/>
    <property type="match status" value="1"/>
</dbReference>
<dbReference type="SMART" id="SM01126">
    <property type="entry name" value="DDE_Tnp_IS1595"/>
    <property type="match status" value="1"/>
</dbReference>
<dbReference type="NCBIfam" id="NF033547">
    <property type="entry name" value="transpos_IS1595"/>
    <property type="match status" value="1"/>
</dbReference>
<evidence type="ECO:0000313" key="3">
    <source>
        <dbReference type="Proteomes" id="UP001317629"/>
    </source>
</evidence>
<dbReference type="RefSeq" id="WP_281929176.1">
    <property type="nucleotide sequence ID" value="NZ_AP027142.1"/>
</dbReference>
<dbReference type="InterPro" id="IPR053164">
    <property type="entry name" value="IS1016-like_transposase"/>
</dbReference>
<evidence type="ECO:0000259" key="1">
    <source>
        <dbReference type="SMART" id="SM01126"/>
    </source>
</evidence>
<keyword evidence="3" id="KW-1185">Reference proteome</keyword>
<protein>
    <submittedName>
        <fullName evidence="2">DDE transposase</fullName>
    </submittedName>
</protein>
<sequence length="307" mass="34406">MANDLSNPIFHDEDAARAWLEARVWPNGPVCPHCKAENHATLMKGKSHRAGLYQCNACLKPFTVTVGTLYESSKVPLHTWLAVTFLMMSSKKGMSALQISRMIGRPYKTVWFMCHRIRESFRNDAATPFGGPNTPVEADETFVGGKAKNRAFKEPAPKKAVLSLIDREKGQVRSFHVPNVTAKTLKPIIAKNVEAASVLMTDEAPVYSGIGKRFDAHHTVNHSANEYVRLGSYIHINTAESFFSIVKRGIIGSYHHVSEAHLHRYMLEFDYRYNTRSTRDFDRMAGSIPGIVGKRLMYRRAGEAGPL</sequence>
<evidence type="ECO:0000313" key="2">
    <source>
        <dbReference type="EMBL" id="BDV35683.1"/>
    </source>
</evidence>
<dbReference type="PANTHER" id="PTHR47163:SF2">
    <property type="entry name" value="SI:DKEY-17M8.2"/>
    <property type="match status" value="1"/>
</dbReference>
<dbReference type="InterPro" id="IPR024442">
    <property type="entry name" value="Transposase_Zn_ribbon"/>
</dbReference>